<feature type="transmembrane region" description="Helical" evidence="7">
    <location>
        <begin position="294"/>
        <end position="316"/>
    </location>
</feature>
<keyword evidence="5 7" id="KW-1133">Transmembrane helix</keyword>
<keyword evidence="4 7" id="KW-0812">Transmembrane</keyword>
<feature type="transmembrane region" description="Helical" evidence="7">
    <location>
        <begin position="223"/>
        <end position="244"/>
    </location>
</feature>
<feature type="transmembrane region" description="Helical" evidence="7">
    <location>
        <begin position="21"/>
        <end position="44"/>
    </location>
</feature>
<organism evidence="9 10">
    <name type="scientific">Priestia megaterium</name>
    <name type="common">Bacillus megaterium</name>
    <dbReference type="NCBI Taxonomy" id="1404"/>
    <lineage>
        <taxon>Bacteria</taxon>
        <taxon>Bacillati</taxon>
        <taxon>Bacillota</taxon>
        <taxon>Bacilli</taxon>
        <taxon>Bacillales</taxon>
        <taxon>Bacillaceae</taxon>
        <taxon>Priestia</taxon>
    </lineage>
</organism>
<reference evidence="9 10" key="1">
    <citation type="submission" date="2023-02" db="EMBL/GenBank/DDBJ databases">
        <authorList>
            <person name="Olszewska D."/>
        </authorList>
    </citation>
    <scope>NUCLEOTIDE SEQUENCE [LARGE SCALE GENOMIC DNA]</scope>
    <source>
        <strain evidence="9 10">FDU301</strain>
    </source>
</reference>
<evidence type="ECO:0000256" key="1">
    <source>
        <dbReference type="ARBA" id="ARBA00004651"/>
    </source>
</evidence>
<dbReference type="Proteomes" id="UP001213771">
    <property type="component" value="Unassembled WGS sequence"/>
</dbReference>
<keyword evidence="9" id="KW-0808">Transferase</keyword>
<evidence type="ECO:0000256" key="6">
    <source>
        <dbReference type="ARBA" id="ARBA00023136"/>
    </source>
</evidence>
<dbReference type="Pfam" id="PF01757">
    <property type="entry name" value="Acyl_transf_3"/>
    <property type="match status" value="1"/>
</dbReference>
<keyword evidence="6 7" id="KW-0472">Membrane</keyword>
<dbReference type="PANTHER" id="PTHR40074:SF2">
    <property type="entry name" value="O-ACETYLTRANSFERASE WECH"/>
    <property type="match status" value="1"/>
</dbReference>
<dbReference type="EMBL" id="JARAOX010000072">
    <property type="protein sequence ID" value="MDD9781119.1"/>
    <property type="molecule type" value="Genomic_DNA"/>
</dbReference>
<feature type="transmembrane region" description="Helical" evidence="7">
    <location>
        <begin position="169"/>
        <end position="187"/>
    </location>
</feature>
<gene>
    <name evidence="9" type="ORF">PVE99_01445</name>
</gene>
<dbReference type="InterPro" id="IPR002656">
    <property type="entry name" value="Acyl_transf_3_dom"/>
</dbReference>
<dbReference type="PANTHER" id="PTHR40074">
    <property type="entry name" value="O-ACETYLTRANSFERASE WECH"/>
    <property type="match status" value="1"/>
</dbReference>
<feature type="transmembrane region" description="Helical" evidence="7">
    <location>
        <begin position="98"/>
        <end position="116"/>
    </location>
</feature>
<evidence type="ECO:0000256" key="3">
    <source>
        <dbReference type="ARBA" id="ARBA00022475"/>
    </source>
</evidence>
<evidence type="ECO:0000256" key="4">
    <source>
        <dbReference type="ARBA" id="ARBA00022692"/>
    </source>
</evidence>
<feature type="transmembrane region" description="Helical" evidence="7">
    <location>
        <begin position="56"/>
        <end position="77"/>
    </location>
</feature>
<evidence type="ECO:0000259" key="8">
    <source>
        <dbReference type="Pfam" id="PF01757"/>
    </source>
</evidence>
<keyword evidence="3" id="KW-1003">Cell membrane</keyword>
<evidence type="ECO:0000256" key="5">
    <source>
        <dbReference type="ARBA" id="ARBA00022989"/>
    </source>
</evidence>
<dbReference type="AlphaFoldDB" id="A0ABD4WLL2"/>
<comment type="subcellular location">
    <subcellularLocation>
        <location evidence="1">Cell membrane</location>
        <topology evidence="1">Multi-pass membrane protein</topology>
    </subcellularLocation>
</comment>
<dbReference type="RefSeq" id="WP_257128881.1">
    <property type="nucleotide sequence ID" value="NZ_JARAOX010000072.1"/>
</dbReference>
<comment type="caution">
    <text evidence="9">The sequence shown here is derived from an EMBL/GenBank/DDBJ whole genome shotgun (WGS) entry which is preliminary data.</text>
</comment>
<evidence type="ECO:0000256" key="2">
    <source>
        <dbReference type="ARBA" id="ARBA00007400"/>
    </source>
</evidence>
<feature type="transmembrane region" description="Helical" evidence="7">
    <location>
        <begin position="250"/>
        <end position="273"/>
    </location>
</feature>
<feature type="transmembrane region" description="Helical" evidence="7">
    <location>
        <begin position="136"/>
        <end position="157"/>
    </location>
</feature>
<proteinExistence type="inferred from homology"/>
<evidence type="ECO:0000313" key="9">
    <source>
        <dbReference type="EMBL" id="MDD9781119.1"/>
    </source>
</evidence>
<name>A0ABD4WLL2_PRIMG</name>
<comment type="similarity">
    <text evidence="2">Belongs to the acyltransferase 3 family.</text>
</comment>
<accession>A0ABD4WLL2</accession>
<sequence>MKQKQKQKQKQHIQSIYFLRLFAMMMVVLVHVTAAYATVLPFASEAYQKYHFLNRIVRIEAGIFIVITGLVFFYSYINKPLTKTLWKTYYARRVTYILVPYIIWALIYEFYSYYVGATELNAADIVKRILRGESYYQLHFIFLIVQVYLVLPVFVWLAQKVTIFKKYMWLFGIIIQLGYLMLNNTYHITSFNLFLNTMATFLLGGWIGIYYREQVDKKYSRSNIVLFLVTLGSGIAISLLNYHLYTMKTIQISGFTYEAVNTLYLVAGSYFFFRIAEILAEKLSVKSVTIVKNIAMYSFGFYLIHPMVLNFVAKAVPIQGNYMFHFEILARYILTLAGCYLIIWGCHRLLPFASFLFGKLPKEAVFIYRRPDHK</sequence>
<feature type="transmembrane region" description="Helical" evidence="7">
    <location>
        <begin position="193"/>
        <end position="211"/>
    </location>
</feature>
<evidence type="ECO:0000256" key="7">
    <source>
        <dbReference type="SAM" id="Phobius"/>
    </source>
</evidence>
<feature type="domain" description="Acyltransferase 3" evidence="8">
    <location>
        <begin position="15"/>
        <end position="344"/>
    </location>
</feature>
<dbReference type="GO" id="GO:0005886">
    <property type="term" value="C:plasma membrane"/>
    <property type="evidence" value="ECO:0007669"/>
    <property type="project" value="UniProtKB-SubCell"/>
</dbReference>
<keyword evidence="9" id="KW-0012">Acyltransferase</keyword>
<protein>
    <submittedName>
        <fullName evidence="9">Acyltransferase</fullName>
    </submittedName>
</protein>
<evidence type="ECO:0000313" key="10">
    <source>
        <dbReference type="Proteomes" id="UP001213771"/>
    </source>
</evidence>
<feature type="transmembrane region" description="Helical" evidence="7">
    <location>
        <begin position="328"/>
        <end position="350"/>
    </location>
</feature>
<dbReference type="GO" id="GO:0016746">
    <property type="term" value="F:acyltransferase activity"/>
    <property type="evidence" value="ECO:0007669"/>
    <property type="project" value="UniProtKB-KW"/>
</dbReference>